<evidence type="ECO:0000313" key="2">
    <source>
        <dbReference type="EMBL" id="CAD5229647.1"/>
    </source>
</evidence>
<dbReference type="PANTHER" id="PTHR47408:SF1">
    <property type="entry name" value="N-ACETYLTRANSFERASE DOMAIN-CONTAINING PROTEIN"/>
    <property type="match status" value="1"/>
</dbReference>
<accession>A0A811LN04</accession>
<dbReference type="AlphaFoldDB" id="A0A811LN04"/>
<reference evidence="2" key="1">
    <citation type="submission" date="2020-09" db="EMBL/GenBank/DDBJ databases">
        <authorList>
            <person name="Kikuchi T."/>
        </authorList>
    </citation>
    <scope>NUCLEOTIDE SEQUENCE</scope>
    <source>
        <strain evidence="2">SH1</strain>
    </source>
</reference>
<sequence length="311" mass="35169">MTENVELLINPSNDYWQQLCKLIVEEEDWLNALHDYETWRSAFGDDFKLIVAVDKETKALIGSISVTQYHGQDDLSIIGCFFVTKQNRGKGVGQFLFEEAKKQCTNHKFLFGAASMTKKYAEVHQFDKLPDYAVIRRTIVINRLRPLLLNNDPTLILKHPAAVGWDHIAKYLQKYSRTLQTIHCVKALMTQPGAHPLVALTTEDRIVAIGVVKEQYNQTLSVGPLLGNDPIATSTVLRGILLNIDNLMDFKKFVMESPTNNEESDKMIRQLSEGHYEAHFGHELQPQFTDSVVSLPDAHIYGIGQSDVSLI</sequence>
<evidence type="ECO:0000259" key="1">
    <source>
        <dbReference type="Pfam" id="PF06852"/>
    </source>
</evidence>
<proteinExistence type="predicted"/>
<dbReference type="Proteomes" id="UP000783686">
    <property type="component" value="Unassembled WGS sequence"/>
</dbReference>
<dbReference type="EMBL" id="CAJFDH010000006">
    <property type="protein sequence ID" value="CAD5229647.1"/>
    <property type="molecule type" value="Genomic_DNA"/>
</dbReference>
<name>A0A811LN04_9BILA</name>
<dbReference type="InterPro" id="IPR016181">
    <property type="entry name" value="Acyl_CoA_acyltransferase"/>
</dbReference>
<keyword evidence="3" id="KW-1185">Reference proteome</keyword>
<dbReference type="InterPro" id="IPR009658">
    <property type="entry name" value="DUF1248"/>
</dbReference>
<dbReference type="CDD" id="cd04301">
    <property type="entry name" value="NAT_SF"/>
    <property type="match status" value="1"/>
</dbReference>
<feature type="domain" description="DUF1248" evidence="1">
    <location>
        <begin position="3"/>
        <end position="106"/>
    </location>
</feature>
<organism evidence="2 3">
    <name type="scientific">Bursaphelenchus okinawaensis</name>
    <dbReference type="NCBI Taxonomy" id="465554"/>
    <lineage>
        <taxon>Eukaryota</taxon>
        <taxon>Metazoa</taxon>
        <taxon>Ecdysozoa</taxon>
        <taxon>Nematoda</taxon>
        <taxon>Chromadorea</taxon>
        <taxon>Rhabditida</taxon>
        <taxon>Tylenchina</taxon>
        <taxon>Tylenchomorpha</taxon>
        <taxon>Aphelenchoidea</taxon>
        <taxon>Aphelenchoididae</taxon>
        <taxon>Bursaphelenchus</taxon>
    </lineage>
</organism>
<comment type="caution">
    <text evidence="2">The sequence shown here is derived from an EMBL/GenBank/DDBJ whole genome shotgun (WGS) entry which is preliminary data.</text>
</comment>
<dbReference type="Pfam" id="PF06852">
    <property type="entry name" value="DUF1248"/>
    <property type="match status" value="1"/>
</dbReference>
<dbReference type="OrthoDB" id="6418983at2759"/>
<dbReference type="Gene3D" id="3.40.630.30">
    <property type="match status" value="1"/>
</dbReference>
<evidence type="ECO:0000313" key="3">
    <source>
        <dbReference type="Proteomes" id="UP000614601"/>
    </source>
</evidence>
<dbReference type="SUPFAM" id="SSF55729">
    <property type="entry name" value="Acyl-CoA N-acyltransferases (Nat)"/>
    <property type="match status" value="1"/>
</dbReference>
<protein>
    <recommendedName>
        <fullName evidence="1">DUF1248 domain-containing protein</fullName>
    </recommendedName>
</protein>
<dbReference type="PANTHER" id="PTHR47408">
    <property type="entry name" value="PROTEIN CBG01304-RELATED"/>
    <property type="match status" value="1"/>
</dbReference>
<gene>
    <name evidence="2" type="ORF">BOKJ2_LOCUS13706</name>
</gene>
<dbReference type="EMBL" id="CAJFCW020000006">
    <property type="protein sequence ID" value="CAG9127148.1"/>
    <property type="molecule type" value="Genomic_DNA"/>
</dbReference>
<dbReference type="Proteomes" id="UP000614601">
    <property type="component" value="Unassembled WGS sequence"/>
</dbReference>